<protein>
    <recommendedName>
        <fullName evidence="3">DUF4283 domain-containing protein</fullName>
    </recommendedName>
</protein>
<comment type="caution">
    <text evidence="1">The sequence shown here is derived from an EMBL/GenBank/DDBJ whole genome shotgun (WGS) entry which is preliminary data.</text>
</comment>
<dbReference type="PANTHER" id="PTHR31286:SF167">
    <property type="entry name" value="OS09G0268800 PROTEIN"/>
    <property type="match status" value="1"/>
</dbReference>
<accession>A0AAE0E5B5</accession>
<dbReference type="AlphaFoldDB" id="A0AAE0E5B5"/>
<name>A0AAE0E5B5_9ROSI</name>
<sequence length="201" mass="22728">MNAKKIVRQCGALSLKEKEAPVHTVDLALKDHSERKMSFCWVGKVLYPSDWLTARLSSFSFCKDLNAVDRRRVLSGSLWSFHRCLMVLEEPICVEDISNMNFKQVKFWIQIHNVPLLCMNKEVALFLGGMVGEVKEIDVGPLGDCIEKCLPLRVVIEVGKPLQQCLMIDVKFLQGYDLSDESVVVLSSKDIYKFNLTGASD</sequence>
<proteinExistence type="predicted"/>
<evidence type="ECO:0000313" key="1">
    <source>
        <dbReference type="EMBL" id="KAK3211414.1"/>
    </source>
</evidence>
<dbReference type="InterPro" id="IPR040256">
    <property type="entry name" value="At4g02000-like"/>
</dbReference>
<reference evidence="1" key="1">
    <citation type="journal article" date="2023" name="Plant J.">
        <title>Genome sequences and population genomics provide insights into the demographic history, inbreeding, and mutation load of two 'living fossil' tree species of Dipteronia.</title>
        <authorList>
            <person name="Feng Y."/>
            <person name="Comes H.P."/>
            <person name="Chen J."/>
            <person name="Zhu S."/>
            <person name="Lu R."/>
            <person name="Zhang X."/>
            <person name="Li P."/>
            <person name="Qiu J."/>
            <person name="Olsen K.M."/>
            <person name="Qiu Y."/>
        </authorList>
    </citation>
    <scope>NUCLEOTIDE SEQUENCE</scope>
    <source>
        <strain evidence="1">NBL</strain>
    </source>
</reference>
<gene>
    <name evidence="1" type="ORF">Dsin_016120</name>
</gene>
<evidence type="ECO:0000313" key="2">
    <source>
        <dbReference type="Proteomes" id="UP001281410"/>
    </source>
</evidence>
<organism evidence="1 2">
    <name type="scientific">Dipteronia sinensis</name>
    <dbReference type="NCBI Taxonomy" id="43782"/>
    <lineage>
        <taxon>Eukaryota</taxon>
        <taxon>Viridiplantae</taxon>
        <taxon>Streptophyta</taxon>
        <taxon>Embryophyta</taxon>
        <taxon>Tracheophyta</taxon>
        <taxon>Spermatophyta</taxon>
        <taxon>Magnoliopsida</taxon>
        <taxon>eudicotyledons</taxon>
        <taxon>Gunneridae</taxon>
        <taxon>Pentapetalae</taxon>
        <taxon>rosids</taxon>
        <taxon>malvids</taxon>
        <taxon>Sapindales</taxon>
        <taxon>Sapindaceae</taxon>
        <taxon>Hippocastanoideae</taxon>
        <taxon>Acereae</taxon>
        <taxon>Dipteronia</taxon>
    </lineage>
</organism>
<dbReference type="EMBL" id="JANJYJ010000005">
    <property type="protein sequence ID" value="KAK3211414.1"/>
    <property type="molecule type" value="Genomic_DNA"/>
</dbReference>
<dbReference type="PANTHER" id="PTHR31286">
    <property type="entry name" value="GLYCINE-RICH CELL WALL STRUCTURAL PROTEIN 1.8-LIKE"/>
    <property type="match status" value="1"/>
</dbReference>
<evidence type="ECO:0008006" key="3">
    <source>
        <dbReference type="Google" id="ProtNLM"/>
    </source>
</evidence>
<dbReference type="Proteomes" id="UP001281410">
    <property type="component" value="Unassembled WGS sequence"/>
</dbReference>
<keyword evidence="2" id="KW-1185">Reference proteome</keyword>